<evidence type="ECO:0000313" key="6">
    <source>
        <dbReference type="Proteomes" id="UP000182413"/>
    </source>
</evidence>
<dbReference type="GO" id="GO:0016491">
    <property type="term" value="F:oxidoreductase activity"/>
    <property type="evidence" value="ECO:0007669"/>
    <property type="project" value="UniProtKB-KW"/>
</dbReference>
<dbReference type="Pfam" id="PF00106">
    <property type="entry name" value="adh_short"/>
    <property type="match status" value="1"/>
</dbReference>
<evidence type="ECO:0000256" key="1">
    <source>
        <dbReference type="ARBA" id="ARBA00006484"/>
    </source>
</evidence>
<protein>
    <submittedName>
        <fullName evidence="4">SDR family oxidoreductase</fullName>
    </submittedName>
    <submittedName>
        <fullName evidence="5">Short-chain dehydrogenase</fullName>
    </submittedName>
</protein>
<dbReference type="PRINTS" id="PR00081">
    <property type="entry name" value="GDHRDH"/>
</dbReference>
<comment type="similarity">
    <text evidence="1 3">Belongs to the short-chain dehydrogenases/reductases (SDR) family.</text>
</comment>
<dbReference type="PANTHER" id="PTHR43976">
    <property type="entry name" value="SHORT CHAIN DEHYDROGENASE"/>
    <property type="match status" value="1"/>
</dbReference>
<dbReference type="InterPro" id="IPR051911">
    <property type="entry name" value="SDR_oxidoreductase"/>
</dbReference>
<dbReference type="OrthoDB" id="9775296at2"/>
<dbReference type="EMBL" id="JAWXXP010000001">
    <property type="protein sequence ID" value="MDX5991988.1"/>
    <property type="molecule type" value="Genomic_DNA"/>
</dbReference>
<dbReference type="Gene3D" id="3.40.50.720">
    <property type="entry name" value="NAD(P)-binding Rossmann-like Domain"/>
    <property type="match status" value="1"/>
</dbReference>
<dbReference type="EMBL" id="FNAE01000001">
    <property type="protein sequence ID" value="SDD62334.1"/>
    <property type="molecule type" value="Genomic_DNA"/>
</dbReference>
<dbReference type="RefSeq" id="WP_074675697.1">
    <property type="nucleotide sequence ID" value="NZ_CBCSET010000001.1"/>
</dbReference>
<keyword evidence="7" id="KW-1185">Reference proteome</keyword>
<name>A0A1G6W949_9GAMM</name>
<dbReference type="PANTHER" id="PTHR43976:SF16">
    <property type="entry name" value="SHORT-CHAIN DEHYDROGENASE_REDUCTASE FAMILY PROTEIN"/>
    <property type="match status" value="1"/>
</dbReference>
<dbReference type="AlphaFoldDB" id="A0A1G6W949"/>
<dbReference type="Proteomes" id="UP001278050">
    <property type="component" value="Unassembled WGS sequence"/>
</dbReference>
<reference evidence="5 6" key="1">
    <citation type="submission" date="2016-10" db="EMBL/GenBank/DDBJ databases">
        <authorList>
            <person name="de Groot N.N."/>
        </authorList>
    </citation>
    <scope>NUCLEOTIDE SEQUENCE [LARGE SCALE GENOMIC DNA]</scope>
    <source>
        <strain evidence="5 6">JCM 10630</strain>
    </source>
</reference>
<evidence type="ECO:0000313" key="7">
    <source>
        <dbReference type="Proteomes" id="UP001278050"/>
    </source>
</evidence>
<dbReference type="SUPFAM" id="SSF51735">
    <property type="entry name" value="NAD(P)-binding Rossmann-fold domains"/>
    <property type="match status" value="1"/>
</dbReference>
<reference evidence="4 7" key="2">
    <citation type="submission" date="2023-11" db="EMBL/GenBank/DDBJ databases">
        <title>MicrobeMod: A computational toolkit for identifying prokaryotic methylation and restriction-modification with nanopore sequencing.</title>
        <authorList>
            <person name="Crits-Christoph A."/>
            <person name="Kang S.C."/>
            <person name="Lee H."/>
            <person name="Ostrov N."/>
        </authorList>
    </citation>
    <scope>NUCLEOTIDE SEQUENCE [LARGE SCALE GENOMIC DNA]</scope>
    <source>
        <strain evidence="4 7">ATCC BAA-571</strain>
    </source>
</reference>
<evidence type="ECO:0000313" key="5">
    <source>
        <dbReference type="EMBL" id="SDD62334.1"/>
    </source>
</evidence>
<dbReference type="Proteomes" id="UP000182413">
    <property type="component" value="Unassembled WGS sequence"/>
</dbReference>
<organism evidence="5 6">
    <name type="scientific">Ectopseudomonas alcaliphila</name>
    <dbReference type="NCBI Taxonomy" id="101564"/>
    <lineage>
        <taxon>Bacteria</taxon>
        <taxon>Pseudomonadati</taxon>
        <taxon>Pseudomonadota</taxon>
        <taxon>Gammaproteobacteria</taxon>
        <taxon>Pseudomonadales</taxon>
        <taxon>Pseudomonadaceae</taxon>
        <taxon>Ectopseudomonas</taxon>
    </lineage>
</organism>
<accession>A0A1G6W949</accession>
<dbReference type="PRINTS" id="PR00080">
    <property type="entry name" value="SDRFAMILY"/>
</dbReference>
<evidence type="ECO:0000313" key="4">
    <source>
        <dbReference type="EMBL" id="MDX5991988.1"/>
    </source>
</evidence>
<gene>
    <name evidence="5" type="ORF">SAMN05216575_101950</name>
    <name evidence="4" type="ORF">SIM71_07970</name>
</gene>
<keyword evidence="2" id="KW-0560">Oxidoreductase</keyword>
<dbReference type="InterPro" id="IPR036291">
    <property type="entry name" value="NAD(P)-bd_dom_sf"/>
</dbReference>
<evidence type="ECO:0000256" key="3">
    <source>
        <dbReference type="RuleBase" id="RU000363"/>
    </source>
</evidence>
<evidence type="ECO:0000256" key="2">
    <source>
        <dbReference type="ARBA" id="ARBA00023002"/>
    </source>
</evidence>
<sequence length="274" mass="29155">MKTWLITGASSGLGLIMARKLLARGDRVVSCGRRVAPFEALQQMAGDRLRIASFDLTDTEALRREVDAAFSAFGRIDTVVSNAGYGLFGAAEELSDAQIERQIATNLTASIQLVRAVLPHLRAQGGGRIMQVSSEGGQVAYPNFSLYHATKWGIEGFLEAVAQEVAPFAIDVVIAEPGPTATGFGGALDHASPLAVYDMTPAGEVRRAIASGAFEIKGDAERTVDAMIQVADSEQPRLRIALGSTAFENIHRALASRQDDLLAQKALTLSGDRT</sequence>
<dbReference type="InterPro" id="IPR002347">
    <property type="entry name" value="SDR_fam"/>
</dbReference>
<dbReference type="CDD" id="cd05374">
    <property type="entry name" value="17beta-HSD-like_SDR_c"/>
    <property type="match status" value="1"/>
</dbReference>
<proteinExistence type="inferred from homology"/>
<dbReference type="NCBIfam" id="NF005065">
    <property type="entry name" value="PRK06482.1"/>
    <property type="match status" value="1"/>
</dbReference>